<dbReference type="PANTHER" id="PTHR10380">
    <property type="entry name" value="CUTICLE PROTEIN"/>
    <property type="match status" value="1"/>
</dbReference>
<evidence type="ECO:0000256" key="1">
    <source>
        <dbReference type="ARBA" id="ARBA00022460"/>
    </source>
</evidence>
<accession>A0A9N9MX95</accession>
<dbReference type="EMBL" id="OU892282">
    <property type="protein sequence ID" value="CAG9770933.1"/>
    <property type="molecule type" value="Genomic_DNA"/>
</dbReference>
<organism evidence="4 5">
    <name type="scientific">Ceutorhynchus assimilis</name>
    <name type="common">cabbage seed weevil</name>
    <dbReference type="NCBI Taxonomy" id="467358"/>
    <lineage>
        <taxon>Eukaryota</taxon>
        <taxon>Metazoa</taxon>
        <taxon>Ecdysozoa</taxon>
        <taxon>Arthropoda</taxon>
        <taxon>Hexapoda</taxon>
        <taxon>Insecta</taxon>
        <taxon>Pterygota</taxon>
        <taxon>Neoptera</taxon>
        <taxon>Endopterygota</taxon>
        <taxon>Coleoptera</taxon>
        <taxon>Polyphaga</taxon>
        <taxon>Cucujiformia</taxon>
        <taxon>Curculionidae</taxon>
        <taxon>Ceutorhynchinae</taxon>
        <taxon>Ceutorhynchus</taxon>
    </lineage>
</organism>
<name>A0A9N9MX95_9CUCU</name>
<evidence type="ECO:0000256" key="2">
    <source>
        <dbReference type="PROSITE-ProRule" id="PRU00497"/>
    </source>
</evidence>
<dbReference type="PROSITE" id="PS00233">
    <property type="entry name" value="CHIT_BIND_RR_1"/>
    <property type="match status" value="1"/>
</dbReference>
<reference evidence="4" key="1">
    <citation type="submission" date="2022-01" db="EMBL/GenBank/DDBJ databases">
        <authorList>
            <person name="King R."/>
        </authorList>
    </citation>
    <scope>NUCLEOTIDE SEQUENCE</scope>
</reference>
<dbReference type="PROSITE" id="PS51155">
    <property type="entry name" value="CHIT_BIND_RR_2"/>
    <property type="match status" value="1"/>
</dbReference>
<dbReference type="Pfam" id="PF00379">
    <property type="entry name" value="Chitin_bind_4"/>
    <property type="match status" value="1"/>
</dbReference>
<feature type="signal peptide" evidence="3">
    <location>
        <begin position="1"/>
        <end position="16"/>
    </location>
</feature>
<dbReference type="GO" id="GO:0062129">
    <property type="term" value="C:chitin-based extracellular matrix"/>
    <property type="evidence" value="ECO:0007669"/>
    <property type="project" value="TreeGrafter"/>
</dbReference>
<dbReference type="OrthoDB" id="6379191at2759"/>
<keyword evidence="5" id="KW-1185">Reference proteome</keyword>
<dbReference type="PRINTS" id="PR00947">
    <property type="entry name" value="CUTICLE"/>
</dbReference>
<evidence type="ECO:0000313" key="4">
    <source>
        <dbReference type="EMBL" id="CAG9770933.1"/>
    </source>
</evidence>
<dbReference type="InterPro" id="IPR031311">
    <property type="entry name" value="CHIT_BIND_RR_consensus"/>
</dbReference>
<dbReference type="Proteomes" id="UP001152799">
    <property type="component" value="Chromosome 6"/>
</dbReference>
<dbReference type="InterPro" id="IPR050468">
    <property type="entry name" value="Cuticle_Struct_Prot"/>
</dbReference>
<dbReference type="GO" id="GO:0008010">
    <property type="term" value="F:structural constituent of chitin-based larval cuticle"/>
    <property type="evidence" value="ECO:0007669"/>
    <property type="project" value="TreeGrafter"/>
</dbReference>
<keyword evidence="1 2" id="KW-0193">Cuticle</keyword>
<feature type="chain" id="PRO_5040458392" evidence="3">
    <location>
        <begin position="17"/>
        <end position="188"/>
    </location>
</feature>
<proteinExistence type="predicted"/>
<protein>
    <submittedName>
        <fullName evidence="4">Uncharacterized protein</fullName>
    </submittedName>
</protein>
<dbReference type="PANTHER" id="PTHR10380:SF173">
    <property type="entry name" value="CUTICULAR PROTEIN 47EF, ISOFORM C-RELATED"/>
    <property type="match status" value="1"/>
</dbReference>
<dbReference type="AlphaFoldDB" id="A0A9N9MX95"/>
<evidence type="ECO:0000313" key="5">
    <source>
        <dbReference type="Proteomes" id="UP001152799"/>
    </source>
</evidence>
<dbReference type="InterPro" id="IPR000618">
    <property type="entry name" value="Insect_cuticle"/>
</dbReference>
<sequence length="188" mass="20427">MTTIILLASMLSIAYCARLDNLYLPPNQAVPSNNYLPPVLKTNNQYLPPIRNQAYSASTNNANNDVAILKFAADNNGEGSYRYNYETANSISAEEQGDVRGDGTKAHGSYSYIAPDGQHISITYTADENGFVAQGSHIPTAPPIPEAILKSLQENAAAEARGIFDDGQYHEAQYSGEEVLQKNGGYKY</sequence>
<keyword evidence="3" id="KW-0732">Signal</keyword>
<gene>
    <name evidence="4" type="ORF">CEUTPL_LOCUS11375</name>
</gene>
<evidence type="ECO:0000256" key="3">
    <source>
        <dbReference type="SAM" id="SignalP"/>
    </source>
</evidence>